<organism evidence="3 4">
    <name type="scientific">Diatraea saccharalis</name>
    <name type="common">sugarcane borer</name>
    <dbReference type="NCBI Taxonomy" id="40085"/>
    <lineage>
        <taxon>Eukaryota</taxon>
        <taxon>Metazoa</taxon>
        <taxon>Ecdysozoa</taxon>
        <taxon>Arthropoda</taxon>
        <taxon>Hexapoda</taxon>
        <taxon>Insecta</taxon>
        <taxon>Pterygota</taxon>
        <taxon>Neoptera</taxon>
        <taxon>Endopterygota</taxon>
        <taxon>Lepidoptera</taxon>
        <taxon>Glossata</taxon>
        <taxon>Ditrysia</taxon>
        <taxon>Pyraloidea</taxon>
        <taxon>Crambidae</taxon>
        <taxon>Crambinae</taxon>
        <taxon>Diatraea</taxon>
    </lineage>
</organism>
<protein>
    <recommendedName>
        <fullName evidence="2">DUF7869 domain-containing protein</fullName>
    </recommendedName>
</protein>
<dbReference type="Pfam" id="PF25273">
    <property type="entry name" value="DUF7869"/>
    <property type="match status" value="1"/>
</dbReference>
<gene>
    <name evidence="3" type="ORF">DIATSA_LOCUS11219</name>
</gene>
<keyword evidence="4" id="KW-1185">Reference proteome</keyword>
<evidence type="ECO:0000256" key="1">
    <source>
        <dbReference type="SAM" id="MobiDB-lite"/>
    </source>
</evidence>
<feature type="region of interest" description="Disordered" evidence="1">
    <location>
        <begin position="20"/>
        <end position="55"/>
    </location>
</feature>
<proteinExistence type="predicted"/>
<reference evidence="3" key="2">
    <citation type="submission" date="2022-10" db="EMBL/GenBank/DDBJ databases">
        <authorList>
            <consortium name="ENA_rothamsted_submissions"/>
            <consortium name="culmorum"/>
            <person name="King R."/>
        </authorList>
    </citation>
    <scope>NUCLEOTIDE SEQUENCE</scope>
</reference>
<feature type="domain" description="DUF7869" evidence="2">
    <location>
        <begin position="481"/>
        <end position="629"/>
    </location>
</feature>
<dbReference type="InterPro" id="IPR057191">
    <property type="entry name" value="DUF7869"/>
</dbReference>
<dbReference type="PANTHER" id="PTHR10773:SF19">
    <property type="match status" value="1"/>
</dbReference>
<dbReference type="OrthoDB" id="6136790at2759"/>
<accession>A0A9N9RCX4</accession>
<dbReference type="AlphaFoldDB" id="A0A9N9RCX4"/>
<feature type="compositionally biased region" description="Basic and acidic residues" evidence="1">
    <location>
        <begin position="31"/>
        <end position="47"/>
    </location>
</feature>
<evidence type="ECO:0000313" key="3">
    <source>
        <dbReference type="EMBL" id="CAG9793806.1"/>
    </source>
</evidence>
<reference evidence="3" key="1">
    <citation type="submission" date="2021-12" db="EMBL/GenBank/DDBJ databases">
        <authorList>
            <person name="King R."/>
        </authorList>
    </citation>
    <scope>NUCLEOTIDE SEQUENCE</scope>
</reference>
<evidence type="ECO:0000313" key="4">
    <source>
        <dbReference type="Proteomes" id="UP001153714"/>
    </source>
</evidence>
<sequence>MSAVSRIKRILDLSLNKEKDDDVCPNSHLNKNKECPNLESSNQHDSRASSPLPPGAENIFNDLADVYHDVFNSDKENMACEQLHDIPVNITAPPQPAACKETSSSKHENEIAQISNDAACCQAALSPVVDPEIVIDHQYEHSASANHLASVSLLDTNQTTEEVPSPFILEVNPSFNNSPNIYIEEFEEPAVSTPSSSQNMVLATPMPSPLNNHKKCADAFCPDHSDWINSVQLHTNGISSLNTPKPKQKKGKKRLVLKNDWSDAKRKCLKNHGKSYVSKRGKFVDPKVMGKPCGCRYFESDNRGKHKHHKSVITDDMVKSVCDHVNSFVPVESHFIRKDSTKLYLDGSLSISQMFKLYNEWFDESLYSSKVFTERQYREIVNKNFNLGFHMPKKDQCEVCHAYRNTTTHTDEETRKYEKHLNSKKTARALKQKDKEDAQKSNESIVTAVFDFQKVLTCPHGQISIFYYKRKLSAFNFTIFNMGQKKAVCYIWDETIAKRGANEVGSCLLDYIENCSTQGAEEFRFWSDNCAGQNRNRFVFAMFLFAAKKFNVSITHHFLEKGHTQNEGDSVHALIERSARSKTIYTPEEWRLLTRWAKTEGEPYLVKNMEQEHFYNFKSTVNDKHWNKTVNKQKILWTKIKEVFVDKSDPNKLYFKYDLNQEFYECLVFRSETRHSSVVPNLERAYSSPLKLPKLKYNDLVSMCNTGVINASNAVYFRSLPYNNESTANNDDLSDDDEN</sequence>
<evidence type="ECO:0000259" key="2">
    <source>
        <dbReference type="Pfam" id="PF25273"/>
    </source>
</evidence>
<dbReference type="EMBL" id="OU893337">
    <property type="protein sequence ID" value="CAG9793806.1"/>
    <property type="molecule type" value="Genomic_DNA"/>
</dbReference>
<dbReference type="PANTHER" id="PTHR10773">
    <property type="entry name" value="DNA-DIRECTED RNA POLYMERASES I, II, AND III SUBUNIT RPABC2"/>
    <property type="match status" value="1"/>
</dbReference>
<name>A0A9N9RCX4_9NEOP</name>
<dbReference type="Proteomes" id="UP001153714">
    <property type="component" value="Chromosome 6"/>
</dbReference>